<evidence type="ECO:0000313" key="17">
    <source>
        <dbReference type="Proteomes" id="UP000001978"/>
    </source>
</evidence>
<dbReference type="GO" id="GO:0005886">
    <property type="term" value="C:plasma membrane"/>
    <property type="evidence" value="ECO:0007669"/>
    <property type="project" value="UniProtKB-SubCell"/>
</dbReference>
<dbReference type="Gene3D" id="3.30.565.10">
    <property type="entry name" value="Histidine kinase-like ATPase, C-terminal domain"/>
    <property type="match status" value="1"/>
</dbReference>
<dbReference type="InterPro" id="IPR004358">
    <property type="entry name" value="Sig_transdc_His_kin-like_C"/>
</dbReference>
<dbReference type="SUPFAM" id="SSF55874">
    <property type="entry name" value="ATPase domain of HSP90 chaperone/DNA topoisomerase II/histidine kinase"/>
    <property type="match status" value="1"/>
</dbReference>
<dbReference type="Pfam" id="PF02518">
    <property type="entry name" value="HATPase_c"/>
    <property type="match status" value="1"/>
</dbReference>
<evidence type="ECO:0000256" key="7">
    <source>
        <dbReference type="ARBA" id="ARBA00022692"/>
    </source>
</evidence>
<dbReference type="AlphaFoldDB" id="Q181K0"/>
<keyword evidence="8" id="KW-0547">Nucleotide-binding</keyword>
<dbReference type="FunFam" id="3.30.565.10:FF:000013">
    <property type="entry name" value="Two-component sensor histidine kinase"/>
    <property type="match status" value="1"/>
</dbReference>
<keyword evidence="9 16" id="KW-0418">Kinase</keyword>
<dbReference type="InterPro" id="IPR003661">
    <property type="entry name" value="HisK_dim/P_dom"/>
</dbReference>
<dbReference type="SUPFAM" id="SSF47384">
    <property type="entry name" value="Homodimeric domain of signal transducing histidine kinase"/>
    <property type="match status" value="1"/>
</dbReference>
<comment type="subcellular location">
    <subcellularLocation>
        <location evidence="2">Cell membrane</location>
        <topology evidence="2">Multi-pass membrane protein</topology>
    </subcellularLocation>
</comment>
<dbReference type="STRING" id="272563.CD630_35990"/>
<dbReference type="OrthoDB" id="9762826at2"/>
<evidence type="ECO:0000256" key="9">
    <source>
        <dbReference type="ARBA" id="ARBA00022777"/>
    </source>
</evidence>
<dbReference type="InterPro" id="IPR036097">
    <property type="entry name" value="HisK_dim/P_sf"/>
</dbReference>
<dbReference type="InterPro" id="IPR036890">
    <property type="entry name" value="HATPase_C_sf"/>
</dbReference>
<dbReference type="Gene3D" id="1.10.287.130">
    <property type="match status" value="1"/>
</dbReference>
<dbReference type="PhylomeDB" id="Q181K0"/>
<keyword evidence="11 14" id="KW-1133">Transmembrane helix</keyword>
<comment type="catalytic activity">
    <reaction evidence="1">
        <text>ATP + protein L-histidine = ADP + protein N-phospho-L-histidine.</text>
        <dbReference type="EC" id="2.7.13.3"/>
    </reaction>
</comment>
<name>Q181K0_CLOD6</name>
<evidence type="ECO:0000256" key="3">
    <source>
        <dbReference type="ARBA" id="ARBA00012438"/>
    </source>
</evidence>
<dbReference type="InterPro" id="IPR003594">
    <property type="entry name" value="HATPase_dom"/>
</dbReference>
<dbReference type="SMART" id="SM00387">
    <property type="entry name" value="HATPase_c"/>
    <property type="match status" value="1"/>
</dbReference>
<gene>
    <name evidence="16" type="ordered locus">CD630_35990</name>
</gene>
<feature type="transmembrane region" description="Helical" evidence="14">
    <location>
        <begin position="69"/>
        <end position="86"/>
    </location>
</feature>
<evidence type="ECO:0000256" key="6">
    <source>
        <dbReference type="ARBA" id="ARBA00022679"/>
    </source>
</evidence>
<dbReference type="EC" id="2.7.13.3" evidence="3"/>
<dbReference type="KEGG" id="cdf:CD630_35990"/>
<reference evidence="16 17" key="1">
    <citation type="journal article" date="2006" name="Nat. Genet.">
        <title>The multidrug-resistant human pathogen Clostridium difficile has a highly mobile, mosaic genome.</title>
        <authorList>
            <person name="Sebaihia M."/>
            <person name="Wren B.W."/>
            <person name="Mullany P."/>
            <person name="Fairweather N.F."/>
            <person name="Minton N."/>
            <person name="Stabler R."/>
            <person name="Thomson N.R."/>
            <person name="Roberts A.P."/>
            <person name="Cerdeno-Tarraga A.M."/>
            <person name="Wang H."/>
            <person name="Holden M.T.G."/>
            <person name="Wright A."/>
            <person name="Churcher C."/>
            <person name="Quail M.A."/>
            <person name="Baker S."/>
            <person name="Bason N."/>
            <person name="Brooks K."/>
            <person name="Chillingworth T."/>
            <person name="Cronin A."/>
            <person name="Davis P."/>
            <person name="Dowd L."/>
            <person name="Fraser A."/>
            <person name="Feltwell T."/>
            <person name="Hance Z."/>
            <person name="Holroyd S."/>
            <person name="Jagels K."/>
            <person name="Moule S."/>
            <person name="Mungall K."/>
            <person name="Price C."/>
            <person name="Rabbinowitsch R."/>
            <person name="Sharp S."/>
            <person name="Simmonds M."/>
            <person name="Steven K."/>
            <person name="Unwin L."/>
            <person name="Whithead S."/>
            <person name="Dupuy B."/>
            <person name="Dougan G."/>
            <person name="Barrell B.and.Parkhill.J."/>
        </authorList>
    </citation>
    <scope>NUCLEOTIDE SEQUENCE [LARGE SCALE GENOMIC DNA]</scope>
    <source>
        <strain evidence="16 17">630</strain>
    </source>
</reference>
<dbReference type="BioCyc" id="PDIF272563:G12WB-3786-MONOMER"/>
<evidence type="ECO:0000256" key="14">
    <source>
        <dbReference type="SAM" id="Phobius"/>
    </source>
</evidence>
<dbReference type="Pfam" id="PF00512">
    <property type="entry name" value="HisKA"/>
    <property type="match status" value="1"/>
</dbReference>
<accession>Q181K0</accession>
<keyword evidence="12" id="KW-0902">Two-component regulatory system</keyword>
<keyword evidence="10" id="KW-0067">ATP-binding</keyword>
<organism evidence="16 17">
    <name type="scientific">Clostridioides difficile (strain 630)</name>
    <name type="common">Peptoclostridium difficile</name>
    <dbReference type="NCBI Taxonomy" id="272563"/>
    <lineage>
        <taxon>Bacteria</taxon>
        <taxon>Bacillati</taxon>
        <taxon>Bacillota</taxon>
        <taxon>Clostridia</taxon>
        <taxon>Peptostreptococcales</taxon>
        <taxon>Peptostreptococcaceae</taxon>
        <taxon>Clostridioides</taxon>
    </lineage>
</organism>
<dbReference type="EnsemblBacteria" id="CAJ70506">
    <property type="protein sequence ID" value="CAJ70506"/>
    <property type="gene ID" value="CD630_35990"/>
</dbReference>
<feature type="transmembrane region" description="Helical" evidence="14">
    <location>
        <begin position="21"/>
        <end position="39"/>
    </location>
</feature>
<protein>
    <recommendedName>
        <fullName evidence="3">histidine kinase</fullName>
        <ecNumber evidence="3">2.7.13.3</ecNumber>
    </recommendedName>
</protein>
<evidence type="ECO:0000256" key="11">
    <source>
        <dbReference type="ARBA" id="ARBA00022989"/>
    </source>
</evidence>
<dbReference type="PATRIC" id="fig|272563.8.peg.3771"/>
<keyword evidence="13 14" id="KW-0472">Membrane</keyword>
<proteinExistence type="predicted"/>
<keyword evidence="6 16" id="KW-0808">Transferase</keyword>
<evidence type="ECO:0000256" key="1">
    <source>
        <dbReference type="ARBA" id="ARBA00000085"/>
    </source>
</evidence>
<evidence type="ECO:0000256" key="12">
    <source>
        <dbReference type="ARBA" id="ARBA00023012"/>
    </source>
</evidence>
<dbReference type="eggNOG" id="COG5002">
    <property type="taxonomic scope" value="Bacteria"/>
</dbReference>
<dbReference type="PROSITE" id="PS50109">
    <property type="entry name" value="HIS_KIN"/>
    <property type="match status" value="1"/>
</dbReference>
<evidence type="ECO:0000256" key="10">
    <source>
        <dbReference type="ARBA" id="ARBA00022840"/>
    </source>
</evidence>
<dbReference type="GO" id="GO:0000155">
    <property type="term" value="F:phosphorelay sensor kinase activity"/>
    <property type="evidence" value="ECO:0007669"/>
    <property type="project" value="InterPro"/>
</dbReference>
<dbReference type="PANTHER" id="PTHR45528">
    <property type="entry name" value="SENSOR HISTIDINE KINASE CPXA"/>
    <property type="match status" value="1"/>
</dbReference>
<dbReference type="FunFam" id="1.10.287.130:FF:000008">
    <property type="entry name" value="Two-component sensor histidine kinase"/>
    <property type="match status" value="1"/>
</dbReference>
<evidence type="ECO:0000256" key="2">
    <source>
        <dbReference type="ARBA" id="ARBA00004651"/>
    </source>
</evidence>
<dbReference type="InterPro" id="IPR050398">
    <property type="entry name" value="HssS/ArlS-like"/>
</dbReference>
<dbReference type="PRINTS" id="PR00344">
    <property type="entry name" value="BCTRLSENSOR"/>
</dbReference>
<evidence type="ECO:0000313" key="16">
    <source>
        <dbReference type="EMBL" id="CAJ70506.1"/>
    </source>
</evidence>
<evidence type="ECO:0000256" key="5">
    <source>
        <dbReference type="ARBA" id="ARBA00022553"/>
    </source>
</evidence>
<sequence length="397" mass="45927">MDIKLKNKSLLNHMFRPILDIIISCALTSMLILTSMYIIKSLYFNSGISVINQLVYQLRDLRSLIGESLFYPFLFTITSLAIYSMISYKRNKQIVDFIRKTNRKNQKLEIIKSAVNLMDEGNLEKSIDIEYDLDILKDKEKDDIDELAHKINNIVHQLRNITIEERQAQQTKTDLITNVSHDLRTPLTSIMGYLGVIEEGKYKDEVQMMYYVDIAYEKSKNLNVLINDLFELTKMQNNTIKLNKIEINLVELLSQVVSQFEIYFKQEFMVSRINFNEEKLIVKADPNKLVRAFENLITNAVKYGKDGHYVDIVTEKKEDMAVVKVINYGEPIPVLDLPNIFDRFYRVEKSRNRNVGGSGLGLAITKNIVNLHDGEITVSSDKYQTVFEVQLPIIQSA</sequence>
<dbReference type="PANTHER" id="PTHR45528:SF1">
    <property type="entry name" value="SENSOR HISTIDINE KINASE CPXA"/>
    <property type="match status" value="1"/>
</dbReference>
<evidence type="ECO:0000256" key="13">
    <source>
        <dbReference type="ARBA" id="ARBA00023136"/>
    </source>
</evidence>
<dbReference type="CDD" id="cd00082">
    <property type="entry name" value="HisKA"/>
    <property type="match status" value="1"/>
</dbReference>
<dbReference type="GO" id="GO:0005524">
    <property type="term" value="F:ATP binding"/>
    <property type="evidence" value="ECO:0007669"/>
    <property type="project" value="UniProtKB-KW"/>
</dbReference>
<evidence type="ECO:0000259" key="15">
    <source>
        <dbReference type="PROSITE" id="PS50109"/>
    </source>
</evidence>
<evidence type="ECO:0000256" key="8">
    <source>
        <dbReference type="ARBA" id="ARBA00022741"/>
    </source>
</evidence>
<keyword evidence="5" id="KW-0597">Phosphoprotein</keyword>
<dbReference type="Proteomes" id="UP000001978">
    <property type="component" value="Chromosome"/>
</dbReference>
<dbReference type="EMBL" id="AM180355">
    <property type="protein sequence ID" value="CAJ70506.1"/>
    <property type="molecule type" value="Genomic_DNA"/>
</dbReference>
<keyword evidence="7 14" id="KW-0812">Transmembrane</keyword>
<feature type="domain" description="Histidine kinase" evidence="15">
    <location>
        <begin position="178"/>
        <end position="395"/>
    </location>
</feature>
<dbReference type="SMART" id="SM00388">
    <property type="entry name" value="HisKA"/>
    <property type="match status" value="1"/>
</dbReference>
<evidence type="ECO:0000256" key="4">
    <source>
        <dbReference type="ARBA" id="ARBA00022475"/>
    </source>
</evidence>
<keyword evidence="4" id="KW-1003">Cell membrane</keyword>
<dbReference type="InterPro" id="IPR005467">
    <property type="entry name" value="His_kinase_dom"/>
</dbReference>